<protein>
    <submittedName>
        <fullName evidence="1">Uncharacterized protein</fullName>
    </submittedName>
</protein>
<accession>A0A1S1Q9U6</accession>
<dbReference type="Proteomes" id="UP000179627">
    <property type="component" value="Unassembled WGS sequence"/>
</dbReference>
<proteinExistence type="predicted"/>
<sequence>MDLTRLRVAVRPHADDPHRAERPEFSVPYLPDGCPAAEPRWSPIDGVYSPHQGTVCPDCLPRWRRDADISAPYPNLLPSGNPLVILLEPAPTPARGVSLDLATCLDEAGFTRAGWLPLPGLADTFVWDHPADQTRVILHAFGVEFHLRHPGTGQRFHTHLGRRFSPARLRHLLAAGGYRPDTDSVPHPAPPPEGWALDSDETALLITIADHPDAARGSLVLDAALAEALHAGWITAVAMPDGSLVFAFRSQR</sequence>
<comment type="caution">
    <text evidence="1">The sequence shown here is derived from an EMBL/GenBank/DDBJ whole genome shotgun (WGS) entry which is preliminary data.</text>
</comment>
<keyword evidence="2" id="KW-1185">Reference proteome</keyword>
<evidence type="ECO:0000313" key="2">
    <source>
        <dbReference type="Proteomes" id="UP000179627"/>
    </source>
</evidence>
<organism evidence="1 2">
    <name type="scientific">Parafrankia colletiae</name>
    <dbReference type="NCBI Taxonomy" id="573497"/>
    <lineage>
        <taxon>Bacteria</taxon>
        <taxon>Bacillati</taxon>
        <taxon>Actinomycetota</taxon>
        <taxon>Actinomycetes</taxon>
        <taxon>Frankiales</taxon>
        <taxon>Frankiaceae</taxon>
        <taxon>Parafrankia</taxon>
    </lineage>
</organism>
<gene>
    <name evidence="1" type="ORF">CC117_25785</name>
</gene>
<name>A0A1S1Q9U6_9ACTN</name>
<dbReference type="RefSeq" id="WP_071088310.1">
    <property type="nucleotide sequence ID" value="NZ_MBLM01000143.1"/>
</dbReference>
<dbReference type="AlphaFoldDB" id="A0A1S1Q9U6"/>
<reference evidence="2" key="1">
    <citation type="submission" date="2016-07" db="EMBL/GenBank/DDBJ databases">
        <title>Sequence Frankia sp. strain CcI1.17.</title>
        <authorList>
            <person name="Ghodhbane-Gtari F."/>
            <person name="Swanson E."/>
            <person name="Gueddou A."/>
            <person name="Morris K."/>
            <person name="Hezbri K."/>
            <person name="Ktari A."/>
            <person name="Nouioui I."/>
            <person name="Abebe-Akele F."/>
            <person name="Simpson S."/>
            <person name="Thomas K."/>
            <person name="Gtari M."/>
            <person name="Tisa L.S."/>
            <person name="Hurst S."/>
        </authorList>
    </citation>
    <scope>NUCLEOTIDE SEQUENCE [LARGE SCALE GENOMIC DNA]</scope>
    <source>
        <strain evidence="2">Cc1.17</strain>
    </source>
</reference>
<dbReference type="EMBL" id="MBLM01000143">
    <property type="protein sequence ID" value="OHV31628.1"/>
    <property type="molecule type" value="Genomic_DNA"/>
</dbReference>
<evidence type="ECO:0000313" key="1">
    <source>
        <dbReference type="EMBL" id="OHV31628.1"/>
    </source>
</evidence>
<dbReference type="OrthoDB" id="3212010at2"/>